<keyword evidence="3" id="KW-1185">Reference proteome</keyword>
<gene>
    <name evidence="2" type="ORF">BS47DRAFT_1399858</name>
</gene>
<feature type="compositionally biased region" description="Basic and acidic residues" evidence="1">
    <location>
        <begin position="107"/>
        <end position="116"/>
    </location>
</feature>
<comment type="caution">
    <text evidence="2">The sequence shown here is derived from an EMBL/GenBank/DDBJ whole genome shotgun (WGS) entry which is preliminary data.</text>
</comment>
<feature type="compositionally biased region" description="Polar residues" evidence="1">
    <location>
        <begin position="238"/>
        <end position="248"/>
    </location>
</feature>
<evidence type="ECO:0000256" key="1">
    <source>
        <dbReference type="SAM" id="MobiDB-lite"/>
    </source>
</evidence>
<evidence type="ECO:0000313" key="3">
    <source>
        <dbReference type="Proteomes" id="UP000886523"/>
    </source>
</evidence>
<reference evidence="2" key="1">
    <citation type="journal article" date="2020" name="Nat. Commun.">
        <title>Large-scale genome sequencing of mycorrhizal fungi provides insights into the early evolution of symbiotic traits.</title>
        <authorList>
            <person name="Miyauchi S."/>
            <person name="Kiss E."/>
            <person name="Kuo A."/>
            <person name="Drula E."/>
            <person name="Kohler A."/>
            <person name="Sanchez-Garcia M."/>
            <person name="Morin E."/>
            <person name="Andreopoulos B."/>
            <person name="Barry K.W."/>
            <person name="Bonito G."/>
            <person name="Buee M."/>
            <person name="Carver A."/>
            <person name="Chen C."/>
            <person name="Cichocki N."/>
            <person name="Clum A."/>
            <person name="Culley D."/>
            <person name="Crous P.W."/>
            <person name="Fauchery L."/>
            <person name="Girlanda M."/>
            <person name="Hayes R.D."/>
            <person name="Keri Z."/>
            <person name="LaButti K."/>
            <person name="Lipzen A."/>
            <person name="Lombard V."/>
            <person name="Magnuson J."/>
            <person name="Maillard F."/>
            <person name="Murat C."/>
            <person name="Nolan M."/>
            <person name="Ohm R.A."/>
            <person name="Pangilinan J."/>
            <person name="Pereira M.F."/>
            <person name="Perotto S."/>
            <person name="Peter M."/>
            <person name="Pfister S."/>
            <person name="Riley R."/>
            <person name="Sitrit Y."/>
            <person name="Stielow J.B."/>
            <person name="Szollosi G."/>
            <person name="Zifcakova L."/>
            <person name="Stursova M."/>
            <person name="Spatafora J.W."/>
            <person name="Tedersoo L."/>
            <person name="Vaario L.M."/>
            <person name="Yamada A."/>
            <person name="Yan M."/>
            <person name="Wang P."/>
            <person name="Xu J."/>
            <person name="Bruns T."/>
            <person name="Baldrian P."/>
            <person name="Vilgalys R."/>
            <person name="Dunand C."/>
            <person name="Henrissat B."/>
            <person name="Grigoriev I.V."/>
            <person name="Hibbett D."/>
            <person name="Nagy L.G."/>
            <person name="Martin F.M."/>
        </authorList>
    </citation>
    <scope>NUCLEOTIDE SEQUENCE</scope>
    <source>
        <strain evidence="2">UP504</strain>
    </source>
</reference>
<evidence type="ECO:0000313" key="2">
    <source>
        <dbReference type="EMBL" id="KAF9506017.1"/>
    </source>
</evidence>
<dbReference type="AlphaFoldDB" id="A0A9P6DLM9"/>
<organism evidence="2 3">
    <name type="scientific">Hydnum rufescens UP504</name>
    <dbReference type="NCBI Taxonomy" id="1448309"/>
    <lineage>
        <taxon>Eukaryota</taxon>
        <taxon>Fungi</taxon>
        <taxon>Dikarya</taxon>
        <taxon>Basidiomycota</taxon>
        <taxon>Agaricomycotina</taxon>
        <taxon>Agaricomycetes</taxon>
        <taxon>Cantharellales</taxon>
        <taxon>Hydnaceae</taxon>
        <taxon>Hydnum</taxon>
    </lineage>
</organism>
<feature type="region of interest" description="Disordered" evidence="1">
    <location>
        <begin position="228"/>
        <end position="257"/>
    </location>
</feature>
<accession>A0A9P6DLM9</accession>
<sequence length="257" mass="28381">MPPYSVTRSVRATTIHRMIDPPGTAKLGLAEKAVPPKHPVAVASIPVDRRNKYPPRSCHPGIEWSSRGMQPPSRRESLQRNGLQPLDCINHREVTNGNISSAGETGTEEKFEPENGFGDDKMVLGLSLKSPRGMKGIHIEEVSDPCVYEGTIRAHWIAWGSLSRDPWGLTVSPGAGKLLVLYDWFMVMAQIPSRTRMALGYDDAGSLYRNKYNSVPRVMLTVCPETRLPSVQERNGPGKTTNPDSSSMFPAMTLRES</sequence>
<dbReference type="Proteomes" id="UP000886523">
    <property type="component" value="Unassembled WGS sequence"/>
</dbReference>
<protein>
    <submittedName>
        <fullName evidence="2">Uncharacterized protein</fullName>
    </submittedName>
</protein>
<proteinExistence type="predicted"/>
<dbReference type="EMBL" id="MU129127">
    <property type="protein sequence ID" value="KAF9506017.1"/>
    <property type="molecule type" value="Genomic_DNA"/>
</dbReference>
<feature type="region of interest" description="Disordered" evidence="1">
    <location>
        <begin position="51"/>
        <end position="77"/>
    </location>
</feature>
<feature type="region of interest" description="Disordered" evidence="1">
    <location>
        <begin position="96"/>
        <end position="116"/>
    </location>
</feature>
<name>A0A9P6DLM9_9AGAM</name>